<accession>C1GG38</accession>
<organism evidence="6 7">
    <name type="scientific">Paracoccidioides brasiliensis (strain Pb18)</name>
    <dbReference type="NCBI Taxonomy" id="502780"/>
    <lineage>
        <taxon>Eukaryota</taxon>
        <taxon>Fungi</taxon>
        <taxon>Dikarya</taxon>
        <taxon>Ascomycota</taxon>
        <taxon>Pezizomycotina</taxon>
        <taxon>Eurotiomycetes</taxon>
        <taxon>Eurotiomycetidae</taxon>
        <taxon>Onygenales</taxon>
        <taxon>Ajellomycetaceae</taxon>
        <taxon>Paracoccidioides</taxon>
    </lineage>
</organism>
<gene>
    <name evidence="6" type="ORF">PADG_06275</name>
</gene>
<dbReference type="STRING" id="502780.C1GG38"/>
<keyword evidence="1" id="KW-0489">Methyltransferase</keyword>
<dbReference type="GO" id="GO:0005634">
    <property type="term" value="C:nucleus"/>
    <property type="evidence" value="ECO:0007669"/>
    <property type="project" value="TreeGrafter"/>
</dbReference>
<dbReference type="PANTHER" id="PTHR13271:SF34">
    <property type="entry name" value="N-LYSINE METHYLTRANSFERASE SETD6"/>
    <property type="match status" value="1"/>
</dbReference>
<proteinExistence type="predicted"/>
<reference evidence="6 7" key="1">
    <citation type="journal article" date="2011" name="PLoS Genet.">
        <title>Comparative genomic analysis of human fungal pathogens causing paracoccidioidomycosis.</title>
        <authorList>
            <person name="Desjardins C.A."/>
            <person name="Champion M.D."/>
            <person name="Holder J.W."/>
            <person name="Muszewska A."/>
            <person name="Goldberg J."/>
            <person name="Bailao A.M."/>
            <person name="Brigido M.M."/>
            <person name="Ferreira M.E."/>
            <person name="Garcia A.M."/>
            <person name="Grynberg M."/>
            <person name="Gujja S."/>
            <person name="Heiman D.I."/>
            <person name="Henn M.R."/>
            <person name="Kodira C.D."/>
            <person name="Leon-Narvaez H."/>
            <person name="Longo L.V."/>
            <person name="Ma L.J."/>
            <person name="Malavazi I."/>
            <person name="Matsuo A.L."/>
            <person name="Morais F.V."/>
            <person name="Pereira M."/>
            <person name="Rodriguez-Brito S."/>
            <person name="Sakthikumar S."/>
            <person name="Salem-Izacc S.M."/>
            <person name="Sykes S.M."/>
            <person name="Teixeira M.M."/>
            <person name="Vallejo M.C."/>
            <person name="Walter M.E."/>
            <person name="Yandava C."/>
            <person name="Young S."/>
            <person name="Zeng Q."/>
            <person name="Zucker J."/>
            <person name="Felipe M.S."/>
            <person name="Goldman G.H."/>
            <person name="Haas B.J."/>
            <person name="McEwen J.G."/>
            <person name="Nino-Vega G."/>
            <person name="Puccia R."/>
            <person name="San-Blas G."/>
            <person name="Soares C.M."/>
            <person name="Birren B.W."/>
            <person name="Cuomo C.A."/>
        </authorList>
    </citation>
    <scope>NUCLEOTIDE SEQUENCE [LARGE SCALE GENOMIC DNA]</scope>
    <source>
        <strain evidence="6 7">Pb18</strain>
    </source>
</reference>
<dbReference type="InParanoid" id="C1GG38"/>
<dbReference type="Proteomes" id="UP000001628">
    <property type="component" value="Unassembled WGS sequence"/>
</dbReference>
<dbReference type="GO" id="GO:0032259">
    <property type="term" value="P:methylation"/>
    <property type="evidence" value="ECO:0007669"/>
    <property type="project" value="UniProtKB-KW"/>
</dbReference>
<dbReference type="GO" id="GO:0016279">
    <property type="term" value="F:protein-lysine N-methyltransferase activity"/>
    <property type="evidence" value="ECO:0007669"/>
    <property type="project" value="TreeGrafter"/>
</dbReference>
<dbReference type="OrthoDB" id="341421at2759"/>
<evidence type="ECO:0000313" key="7">
    <source>
        <dbReference type="Proteomes" id="UP000001628"/>
    </source>
</evidence>
<dbReference type="InterPro" id="IPR036464">
    <property type="entry name" value="Rubisco_LSMT_subst-bd_sf"/>
</dbReference>
<dbReference type="GeneID" id="22585038"/>
<dbReference type="SUPFAM" id="SSF81822">
    <property type="entry name" value="RuBisCo LSMT C-terminal, substrate-binding domain"/>
    <property type="match status" value="1"/>
</dbReference>
<evidence type="ECO:0000256" key="2">
    <source>
        <dbReference type="ARBA" id="ARBA00022679"/>
    </source>
</evidence>
<keyword evidence="2" id="KW-0808">Transferase</keyword>
<evidence type="ECO:0000259" key="5">
    <source>
        <dbReference type="PROSITE" id="PS50280"/>
    </source>
</evidence>
<feature type="region of interest" description="Disordered" evidence="4">
    <location>
        <begin position="468"/>
        <end position="488"/>
    </location>
</feature>
<dbReference type="Pfam" id="PF09273">
    <property type="entry name" value="Rubis-subs-bind"/>
    <property type="match status" value="1"/>
</dbReference>
<dbReference type="OMA" id="RVDWWLE"/>
<dbReference type="InterPro" id="IPR001214">
    <property type="entry name" value="SET_dom"/>
</dbReference>
<evidence type="ECO:0000313" key="6">
    <source>
        <dbReference type="EMBL" id="EEH50196.1"/>
    </source>
</evidence>
<dbReference type="SUPFAM" id="SSF82199">
    <property type="entry name" value="SET domain"/>
    <property type="match status" value="1"/>
</dbReference>
<dbReference type="InterPro" id="IPR015353">
    <property type="entry name" value="Rubisco_LSMT_subst-bd"/>
</dbReference>
<dbReference type="Pfam" id="PF00856">
    <property type="entry name" value="SET"/>
    <property type="match status" value="1"/>
</dbReference>
<dbReference type="FunCoup" id="C1GG38">
    <property type="interactions" value="265"/>
</dbReference>
<dbReference type="eggNOG" id="KOG1338">
    <property type="taxonomic scope" value="Eukaryota"/>
</dbReference>
<keyword evidence="3" id="KW-0949">S-adenosyl-L-methionine</keyword>
<dbReference type="Gene3D" id="3.90.1420.10">
    <property type="entry name" value="Rubisco LSMT, substrate-binding domain"/>
    <property type="match status" value="1"/>
</dbReference>
<dbReference type="KEGG" id="pbn:PADG_06275"/>
<name>C1GG38_PARBD</name>
<dbReference type="Gene3D" id="3.90.1410.10">
    <property type="entry name" value="set domain protein methyltransferase, domain 1"/>
    <property type="match status" value="1"/>
</dbReference>
<sequence length="488" mass="54569">MSNLNHCEDVQSFSQVSEEFMDWLKQSPGVRVNPKIKIADLRSEGAGRGIVAYDDINEEEELFAIPQGLVLSFQNSKLKDLMEINERDLGQWLCLILVMIYEYLQGAASPWAPYFKVLPTDFDTLMFWTDAELLELKGSAVLGRIGKSTAEEVFLRDLLPLVSKNSELFPLTGGLLSYNSPDGKAALLSLAHRMGSLIMSYAFDVENDEAEEVEGEDGYVTDDEERQLPKGMIPLADLLNADADRNNARLFQEDGYLSMKSIKSIRKGEEIFNDYGELPRAELLRRYGYVTDSYAQYDEAEVPIQTICRVAGLKSSTPGPDEPRLEFLDDLEVLDDGYGIPRHDRSTPLAETLPTELLVVLNILVMPLEQFNQLKQKSKVPKPALGIAEATLLDEVVRLILGEYPTTVAQDKELLASCANYQGSTSPISAGRLKMALQVRKGEKEILNAVLSELEDFIAQHRQVSDSYSATKRSMEHSTGLGEKRRKI</sequence>
<dbReference type="RefSeq" id="XP_010761832.1">
    <property type="nucleotide sequence ID" value="XM_010763530.1"/>
</dbReference>
<dbReference type="FunFam" id="3.90.1410.10:FF:000007">
    <property type="entry name" value="Ribosomal lysine N-methyltransferase 4"/>
    <property type="match status" value="1"/>
</dbReference>
<dbReference type="VEuPathDB" id="FungiDB:PADG_06275"/>
<dbReference type="EMBL" id="KN275964">
    <property type="protein sequence ID" value="EEH50196.1"/>
    <property type="molecule type" value="Genomic_DNA"/>
</dbReference>
<evidence type="ECO:0000256" key="4">
    <source>
        <dbReference type="SAM" id="MobiDB-lite"/>
    </source>
</evidence>
<dbReference type="HOGENOM" id="CLU_017135_0_0_1"/>
<evidence type="ECO:0000256" key="1">
    <source>
        <dbReference type="ARBA" id="ARBA00022603"/>
    </source>
</evidence>
<dbReference type="AlphaFoldDB" id="C1GG38"/>
<evidence type="ECO:0000256" key="3">
    <source>
        <dbReference type="ARBA" id="ARBA00022691"/>
    </source>
</evidence>
<feature type="domain" description="SET" evidence="5">
    <location>
        <begin position="34"/>
        <end position="276"/>
    </location>
</feature>
<dbReference type="InterPro" id="IPR050600">
    <property type="entry name" value="SETD3_SETD6_MTase"/>
</dbReference>
<protein>
    <recommendedName>
        <fullName evidence="5">SET domain-containing protein</fullName>
    </recommendedName>
</protein>
<dbReference type="PROSITE" id="PS50280">
    <property type="entry name" value="SET"/>
    <property type="match status" value="1"/>
</dbReference>
<dbReference type="InterPro" id="IPR046341">
    <property type="entry name" value="SET_dom_sf"/>
</dbReference>
<keyword evidence="7" id="KW-1185">Reference proteome</keyword>
<dbReference type="PANTHER" id="PTHR13271">
    <property type="entry name" value="UNCHARACTERIZED PUTATIVE METHYLTRANSFERASE"/>
    <property type="match status" value="1"/>
</dbReference>